<feature type="transmembrane region" description="Helical" evidence="1">
    <location>
        <begin position="174"/>
        <end position="193"/>
    </location>
</feature>
<dbReference type="AlphaFoldDB" id="K1E1P1"/>
<protein>
    <recommendedName>
        <fullName evidence="2">DUF4328 domain-containing protein</fullName>
    </recommendedName>
</protein>
<dbReference type="Pfam" id="PF14219">
    <property type="entry name" value="DUF4328"/>
    <property type="match status" value="1"/>
</dbReference>
<keyword evidence="1" id="KW-0812">Transmembrane</keyword>
<dbReference type="InterPro" id="IPR025565">
    <property type="entry name" value="DUF4328"/>
</dbReference>
<evidence type="ECO:0000256" key="1">
    <source>
        <dbReference type="SAM" id="Phobius"/>
    </source>
</evidence>
<reference evidence="3 4" key="1">
    <citation type="journal article" date="2012" name="J. Bacteriol.">
        <title>Genome Sequence of Janibacter hoylei MTCC8307, Isolated from the Stratospheric Air.</title>
        <authorList>
            <person name="Pawar S.P."/>
            <person name="Dhotre D.P."/>
            <person name="Shetty S.A."/>
            <person name="Chowdhury S.P."/>
            <person name="Chaudhari B.L."/>
            <person name="Shouche Y.S."/>
        </authorList>
    </citation>
    <scope>NUCLEOTIDE SEQUENCE [LARGE SCALE GENOMIC DNA]</scope>
    <source>
        <strain evidence="3 4">PVAS-1</strain>
    </source>
</reference>
<sequence length="250" mass="26598">MESAYGGLDVVHRGSAMAARRLLSRPSVIAMPRIHVTSPFAEERTTPVGPPPPAPTVAGHAALVSAVTLTVSWVAAAAVVTVRRDDVHAWVQGRAATSAAVDLANLCIGLGGLALLAGLVTTGWWLLGVRRVAEWADPGHLQRRARWWAFAGWVVPIVNLWFPYQVVADASRALGSRVGSFWPWWIAWLLMGVGSVRDTSGGLLADAGDVDGWVAALQVNAVVAVVALVLWWRIVREATAAAQQAVRVTS</sequence>
<accession>K1E1P1</accession>
<organism evidence="3 4">
    <name type="scientific">Janibacter hoylei PVAS-1</name>
    <dbReference type="NCBI Taxonomy" id="1210046"/>
    <lineage>
        <taxon>Bacteria</taxon>
        <taxon>Bacillati</taxon>
        <taxon>Actinomycetota</taxon>
        <taxon>Actinomycetes</taxon>
        <taxon>Micrococcales</taxon>
        <taxon>Intrasporangiaceae</taxon>
        <taxon>Janibacter</taxon>
    </lineage>
</organism>
<feature type="transmembrane region" description="Helical" evidence="1">
    <location>
        <begin position="103"/>
        <end position="127"/>
    </location>
</feature>
<dbReference type="Proteomes" id="UP000004474">
    <property type="component" value="Unassembled WGS sequence"/>
</dbReference>
<evidence type="ECO:0000259" key="2">
    <source>
        <dbReference type="Pfam" id="PF14219"/>
    </source>
</evidence>
<dbReference type="PATRIC" id="fig|1210046.3.peg.202"/>
<keyword evidence="1" id="KW-1133">Transmembrane helix</keyword>
<comment type="caution">
    <text evidence="3">The sequence shown here is derived from an EMBL/GenBank/DDBJ whole genome shotgun (WGS) entry which is preliminary data.</text>
</comment>
<proteinExistence type="predicted"/>
<evidence type="ECO:0000313" key="4">
    <source>
        <dbReference type="Proteomes" id="UP000004474"/>
    </source>
</evidence>
<keyword evidence="1" id="KW-0472">Membrane</keyword>
<feature type="domain" description="DUF4328" evidence="2">
    <location>
        <begin position="97"/>
        <end position="237"/>
    </location>
</feature>
<name>K1E1P1_9MICO</name>
<dbReference type="EMBL" id="ALWX01000003">
    <property type="protein sequence ID" value="EKA62755.1"/>
    <property type="molecule type" value="Genomic_DNA"/>
</dbReference>
<feature type="transmembrane region" description="Helical" evidence="1">
    <location>
        <begin position="57"/>
        <end position="82"/>
    </location>
</feature>
<feature type="transmembrane region" description="Helical" evidence="1">
    <location>
        <begin position="213"/>
        <end position="232"/>
    </location>
</feature>
<dbReference type="STRING" id="1210046.B277_01020"/>
<evidence type="ECO:0000313" key="3">
    <source>
        <dbReference type="EMBL" id="EKA62755.1"/>
    </source>
</evidence>
<feature type="transmembrane region" description="Helical" evidence="1">
    <location>
        <begin position="147"/>
        <end position="167"/>
    </location>
</feature>
<gene>
    <name evidence="3" type="ORF">B277_01020</name>
</gene>